<feature type="transmembrane region" description="Helical" evidence="12">
    <location>
        <begin position="96"/>
        <end position="119"/>
    </location>
</feature>
<keyword evidence="9 12" id="KW-1133">Transmembrane helix</keyword>
<feature type="transmembrane region" description="Helical" evidence="12">
    <location>
        <begin position="317"/>
        <end position="346"/>
    </location>
</feature>
<feature type="transmembrane region" description="Helical" evidence="12">
    <location>
        <begin position="404"/>
        <end position="428"/>
    </location>
</feature>
<evidence type="ECO:0000256" key="11">
    <source>
        <dbReference type="ARBA" id="ARBA00023136"/>
    </source>
</evidence>
<dbReference type="EMBL" id="CP001584">
    <property type="protein sequence ID" value="ADE29726.1"/>
    <property type="molecule type" value="Genomic_DNA"/>
</dbReference>
<keyword evidence="10 12" id="KW-0408">Iron</keyword>
<comment type="similarity">
    <text evidence="2 12">Belongs to the cytochrome ubiquinol oxidase subunit 1 family.</text>
</comment>
<protein>
    <submittedName>
        <fullName evidence="13">Cytochrome d ubiquinoloxidase subunit I</fullName>
        <ecNumber evidence="13">1.10.3.-</ecNumber>
    </submittedName>
</protein>
<keyword evidence="8 12" id="KW-0249">Electron transport</keyword>
<name>D5AWD7_RICPP</name>
<dbReference type="EC" id="1.10.3.-" evidence="13"/>
<dbReference type="RefSeq" id="WP_004598577.1">
    <property type="nucleotide sequence ID" value="NC_017560.1"/>
</dbReference>
<sequence>MEFDQVLLSRIQFAFTISFHIVFPTFTIGLASFLAVIEGLWLKTKNPIYQEIYKFWVKIFAVTFGMGVVSGVVMSYQFGTNWSNFSDKVGNVLGPLLGFEVFTAFFLESSFLGIMLFGFNKVTKKVHFISTLIVAIGTIISAFWILAASSWMHTPAGFELRDEGFFYPLNWLEIIFNPSFPYRFFHMITASYLTTSFVIGGVASFYLLNNRYKKHAKIMLFMAVLMALIVSPIQIFIGDLHGLNTLKYQPVKVSAIEGIWNTEKGASFNLIGLPDKEEEKTKYAIEIPYASSLILTHSLDGEVKGLKEWTKEERPPVAVVFFSFRIMLGIGCLMVFTGIAGLYLYLNKRLYTTYWFQYWYILMSPSGFIAVLAGWLVTEVGRQPYIVYNILKTVDTVSPLLGKYVFISLIAFVVVYLIIFGVGIYYIIYLIKKGIEAIDNNETYVEHWLSNRL</sequence>
<proteinExistence type="inferred from homology"/>
<gene>
    <name evidence="13" type="primary">cydA</name>
    <name evidence="13" type="ordered locus">rpr22_CDS211</name>
</gene>
<keyword evidence="11 12" id="KW-0472">Membrane</keyword>
<evidence type="ECO:0000256" key="10">
    <source>
        <dbReference type="ARBA" id="ARBA00023004"/>
    </source>
</evidence>
<evidence type="ECO:0000256" key="3">
    <source>
        <dbReference type="ARBA" id="ARBA00022448"/>
    </source>
</evidence>
<dbReference type="GO" id="GO:0046872">
    <property type="term" value="F:metal ion binding"/>
    <property type="evidence" value="ECO:0007669"/>
    <property type="project" value="UniProtKB-UniRule"/>
</dbReference>
<dbReference type="HOGENOM" id="CLU_030555_3_1_5"/>
<evidence type="ECO:0000256" key="5">
    <source>
        <dbReference type="ARBA" id="ARBA00022617"/>
    </source>
</evidence>
<accession>D5AWD7</accession>
<keyword evidence="5 12" id="KW-0349">Heme</keyword>
<dbReference type="PANTHER" id="PTHR30365">
    <property type="entry name" value="CYTOCHROME D UBIQUINOL OXIDASE"/>
    <property type="match status" value="1"/>
</dbReference>
<evidence type="ECO:0000256" key="6">
    <source>
        <dbReference type="ARBA" id="ARBA00022692"/>
    </source>
</evidence>
<evidence type="ECO:0000256" key="2">
    <source>
        <dbReference type="ARBA" id="ARBA00009819"/>
    </source>
</evidence>
<evidence type="ECO:0000256" key="8">
    <source>
        <dbReference type="ARBA" id="ARBA00022982"/>
    </source>
</evidence>
<dbReference type="PATRIC" id="fig|449216.3.peg.220"/>
<evidence type="ECO:0000256" key="12">
    <source>
        <dbReference type="PIRNR" id="PIRNR006446"/>
    </source>
</evidence>
<dbReference type="GO" id="GO:0016682">
    <property type="term" value="F:oxidoreductase activity, acting on diphenols and related substances as donors, oxygen as acceptor"/>
    <property type="evidence" value="ECO:0007669"/>
    <property type="project" value="TreeGrafter"/>
</dbReference>
<reference evidence="13 14" key="1">
    <citation type="journal article" date="2010" name="Genome Res.">
        <title>Genomic, proteomic, and transcriptomic analysis of virulent and avirulent Rickettsia prowazekii reveals its adaptive mutation capabilities.</title>
        <authorList>
            <person name="Bechah Y."/>
            <person name="El Karkouri K."/>
            <person name="Mediannikov O."/>
            <person name="Leroy Q."/>
            <person name="Pelletier N."/>
            <person name="Robert C."/>
            <person name="Medigue C."/>
            <person name="Mege J.L."/>
            <person name="Raoult D."/>
        </authorList>
    </citation>
    <scope>NUCLEOTIDE SEQUENCE [LARGE SCALE GENOMIC DNA]</scope>
    <source>
        <strain evidence="13 14">Rp22</strain>
    </source>
</reference>
<dbReference type="InterPro" id="IPR002585">
    <property type="entry name" value="Cyt-d_ubiquinol_oxidase_su_1"/>
</dbReference>
<dbReference type="GeneID" id="57569344"/>
<feature type="transmembrane region" description="Helical" evidence="12">
    <location>
        <begin position="55"/>
        <end position="76"/>
    </location>
</feature>
<dbReference type="GO" id="GO:0005886">
    <property type="term" value="C:plasma membrane"/>
    <property type="evidence" value="ECO:0007669"/>
    <property type="project" value="UniProtKB-SubCell"/>
</dbReference>
<dbReference type="Proteomes" id="UP000006931">
    <property type="component" value="Chromosome"/>
</dbReference>
<feature type="transmembrane region" description="Helical" evidence="12">
    <location>
        <begin position="126"/>
        <end position="147"/>
    </location>
</feature>
<keyword evidence="7 12" id="KW-0479">Metal-binding</keyword>
<keyword evidence="13" id="KW-0560">Oxidoreductase</keyword>
<dbReference type="GO" id="GO:0019646">
    <property type="term" value="P:aerobic electron transport chain"/>
    <property type="evidence" value="ECO:0007669"/>
    <property type="project" value="InterPro"/>
</dbReference>
<dbReference type="GO" id="GO:0020037">
    <property type="term" value="F:heme binding"/>
    <property type="evidence" value="ECO:0007669"/>
    <property type="project" value="TreeGrafter"/>
</dbReference>
<keyword evidence="3 12" id="KW-0813">Transport</keyword>
<evidence type="ECO:0000256" key="7">
    <source>
        <dbReference type="ARBA" id="ARBA00022723"/>
    </source>
</evidence>
<dbReference type="PANTHER" id="PTHR30365:SF14">
    <property type="entry name" value="CYTOCHROME BD MENAQUINOL OXIDASE SUBUNIT I-RELATED"/>
    <property type="match status" value="1"/>
</dbReference>
<evidence type="ECO:0000256" key="9">
    <source>
        <dbReference type="ARBA" id="ARBA00022989"/>
    </source>
</evidence>
<keyword evidence="4 12" id="KW-1003">Cell membrane</keyword>
<dbReference type="AlphaFoldDB" id="D5AWD7"/>
<feature type="transmembrane region" description="Helical" evidence="12">
    <location>
        <begin position="12"/>
        <end position="34"/>
    </location>
</feature>
<dbReference type="KEGG" id="rpq:rpr22_CDS211"/>
<dbReference type="GO" id="GO:0009055">
    <property type="term" value="F:electron transfer activity"/>
    <property type="evidence" value="ECO:0007669"/>
    <property type="project" value="UniProtKB-UniRule"/>
</dbReference>
<evidence type="ECO:0000256" key="4">
    <source>
        <dbReference type="ARBA" id="ARBA00022475"/>
    </source>
</evidence>
<feature type="transmembrane region" description="Helical" evidence="12">
    <location>
        <begin position="220"/>
        <end position="237"/>
    </location>
</feature>
<dbReference type="PIRSF" id="PIRSF006446">
    <property type="entry name" value="Cyt_quinol_oxidase_1"/>
    <property type="match status" value="1"/>
</dbReference>
<comment type="subcellular location">
    <subcellularLocation>
        <location evidence="12">Cell inner membrane</location>
    </subcellularLocation>
    <subcellularLocation>
        <location evidence="1">Cell membrane</location>
        <topology evidence="1">Multi-pass membrane protein</topology>
    </subcellularLocation>
</comment>
<keyword evidence="6 12" id="KW-0812">Transmembrane</keyword>
<organism evidence="13 14">
    <name type="scientific">Rickettsia prowazekii (strain Rp22)</name>
    <dbReference type="NCBI Taxonomy" id="449216"/>
    <lineage>
        <taxon>Bacteria</taxon>
        <taxon>Pseudomonadati</taxon>
        <taxon>Pseudomonadota</taxon>
        <taxon>Alphaproteobacteria</taxon>
        <taxon>Rickettsiales</taxon>
        <taxon>Rickettsiaceae</taxon>
        <taxon>Rickettsieae</taxon>
        <taxon>Rickettsia</taxon>
        <taxon>typhus group</taxon>
    </lineage>
</organism>
<feature type="transmembrane region" description="Helical" evidence="12">
    <location>
        <begin position="184"/>
        <end position="208"/>
    </location>
</feature>
<feature type="transmembrane region" description="Helical" evidence="12">
    <location>
        <begin position="358"/>
        <end position="377"/>
    </location>
</feature>
<evidence type="ECO:0000313" key="14">
    <source>
        <dbReference type="Proteomes" id="UP000006931"/>
    </source>
</evidence>
<evidence type="ECO:0000313" key="13">
    <source>
        <dbReference type="EMBL" id="ADE29726.1"/>
    </source>
</evidence>
<dbReference type="GO" id="GO:0070069">
    <property type="term" value="C:cytochrome complex"/>
    <property type="evidence" value="ECO:0007669"/>
    <property type="project" value="UniProtKB-UniRule"/>
</dbReference>
<evidence type="ECO:0000256" key="1">
    <source>
        <dbReference type="ARBA" id="ARBA00004651"/>
    </source>
</evidence>
<dbReference type="Pfam" id="PF01654">
    <property type="entry name" value="Cyt_bd_oxida_I"/>
    <property type="match status" value="1"/>
</dbReference>